<accession>A0A2A5CJC9</accession>
<comment type="caution">
    <text evidence="2">The sequence shown here is derived from an EMBL/GenBank/DDBJ whole genome shotgun (WGS) entry which is preliminary data.</text>
</comment>
<protein>
    <recommendedName>
        <fullName evidence="4">ABC-type transport auxiliary lipoprotein component domain-containing protein</fullName>
    </recommendedName>
</protein>
<evidence type="ECO:0000313" key="2">
    <source>
        <dbReference type="EMBL" id="PCJ43625.1"/>
    </source>
</evidence>
<dbReference type="EMBL" id="NVWI01000001">
    <property type="protein sequence ID" value="PCJ43625.1"/>
    <property type="molecule type" value="Genomic_DNA"/>
</dbReference>
<evidence type="ECO:0000313" key="3">
    <source>
        <dbReference type="Proteomes" id="UP000228987"/>
    </source>
</evidence>
<feature type="signal peptide" evidence="1">
    <location>
        <begin position="1"/>
        <end position="19"/>
    </location>
</feature>
<feature type="chain" id="PRO_5012110844" description="ABC-type transport auxiliary lipoprotein component domain-containing protein" evidence="1">
    <location>
        <begin position="20"/>
        <end position="186"/>
    </location>
</feature>
<dbReference type="Proteomes" id="UP000228987">
    <property type="component" value="Unassembled WGS sequence"/>
</dbReference>
<proteinExistence type="predicted"/>
<organism evidence="2 3">
    <name type="scientific">SAR86 cluster bacterium</name>
    <dbReference type="NCBI Taxonomy" id="2030880"/>
    <lineage>
        <taxon>Bacteria</taxon>
        <taxon>Pseudomonadati</taxon>
        <taxon>Pseudomonadota</taxon>
        <taxon>Gammaproteobacteria</taxon>
        <taxon>SAR86 cluster</taxon>
    </lineage>
</organism>
<dbReference type="PROSITE" id="PS51257">
    <property type="entry name" value="PROKAR_LIPOPROTEIN"/>
    <property type="match status" value="1"/>
</dbReference>
<name>A0A2A5CJC9_9GAMM</name>
<keyword evidence="1" id="KW-0732">Signal</keyword>
<reference evidence="3" key="1">
    <citation type="submission" date="2017-08" db="EMBL/GenBank/DDBJ databases">
        <title>A dynamic microbial community with high functional redundancy inhabits the cold, oxic subseafloor aquifer.</title>
        <authorList>
            <person name="Tully B.J."/>
            <person name="Wheat C.G."/>
            <person name="Glazer B.T."/>
            <person name="Huber J.A."/>
        </authorList>
    </citation>
    <scope>NUCLEOTIDE SEQUENCE [LARGE SCALE GENOMIC DNA]</scope>
</reference>
<evidence type="ECO:0008006" key="4">
    <source>
        <dbReference type="Google" id="ProtNLM"/>
    </source>
</evidence>
<gene>
    <name evidence="2" type="ORF">COA71_01770</name>
</gene>
<evidence type="ECO:0000256" key="1">
    <source>
        <dbReference type="SAM" id="SignalP"/>
    </source>
</evidence>
<sequence length="186" mass="20142">MKKIITLGLITYTALFVTACETTNSIPYQTSTSNVMEIQQSLGEINAVVTLGTFELAVGVEERPTCRLMGPISVSPGKTLPQYVKDAFLDELFAAGVYKTNSDVVISAKIEEIKFSSISPASWDIAMRVSSNRSQGYTISVNYQFSTSFSAYSACKNVADAFGPAVQELLNRVVSHPDFSVLAVES</sequence>
<dbReference type="AlphaFoldDB" id="A0A2A5CJC9"/>